<proteinExistence type="predicted"/>
<evidence type="ECO:0008006" key="3">
    <source>
        <dbReference type="Google" id="ProtNLM"/>
    </source>
</evidence>
<reference evidence="2" key="1">
    <citation type="journal article" date="2016" name="Ticks Tick Borne Dis.">
        <title>De novo assembly and annotation of the salivary gland transcriptome of Rhipicephalus appendiculatus male and female ticks during blood feeding.</title>
        <authorList>
            <person name="de Castro M.H."/>
            <person name="de Klerk D."/>
            <person name="Pienaar R."/>
            <person name="Latif A.A."/>
            <person name="Rees D.J."/>
            <person name="Mans B.J."/>
        </authorList>
    </citation>
    <scope>NUCLEOTIDE SEQUENCE</scope>
    <source>
        <tissue evidence="2">Salivary glands</tissue>
    </source>
</reference>
<dbReference type="EMBL" id="GEDV01011032">
    <property type="protein sequence ID" value="JAP77525.1"/>
    <property type="molecule type" value="Transcribed_RNA"/>
</dbReference>
<keyword evidence="1" id="KW-0732">Signal</keyword>
<organism evidence="2">
    <name type="scientific">Rhipicephalus appendiculatus</name>
    <name type="common">Brown ear tick</name>
    <dbReference type="NCBI Taxonomy" id="34631"/>
    <lineage>
        <taxon>Eukaryota</taxon>
        <taxon>Metazoa</taxon>
        <taxon>Ecdysozoa</taxon>
        <taxon>Arthropoda</taxon>
        <taxon>Chelicerata</taxon>
        <taxon>Arachnida</taxon>
        <taxon>Acari</taxon>
        <taxon>Parasitiformes</taxon>
        <taxon>Ixodida</taxon>
        <taxon>Ixodoidea</taxon>
        <taxon>Ixodidae</taxon>
        <taxon>Rhipicephalinae</taxon>
        <taxon>Rhipicephalus</taxon>
        <taxon>Rhipicephalus</taxon>
    </lineage>
</organism>
<evidence type="ECO:0000313" key="2">
    <source>
        <dbReference type="EMBL" id="JAP77525.1"/>
    </source>
</evidence>
<feature type="signal peptide" evidence="1">
    <location>
        <begin position="1"/>
        <end position="25"/>
    </location>
</feature>
<evidence type="ECO:0000256" key="1">
    <source>
        <dbReference type="SAM" id="SignalP"/>
    </source>
</evidence>
<dbReference type="AlphaFoldDB" id="A0A131YGA5"/>
<sequence>MYSTQGEEWLWFLASFACVSTNVTAAPTTLTTRNTPRTTKTLMMVFAETSLDPADELLAAAADRAVAAALNTAAALREAQELDAAAAEEGFVPGRASREAISMTPRCMLGQHVRRAGFGCNFALDYGRMMGCALSG</sequence>
<accession>A0A131YGA5</accession>
<protein>
    <recommendedName>
        <fullName evidence="3">Secreted protein</fullName>
    </recommendedName>
</protein>
<feature type="chain" id="PRO_5007285138" description="Secreted protein" evidence="1">
    <location>
        <begin position="26"/>
        <end position="136"/>
    </location>
</feature>
<name>A0A131YGA5_RHIAP</name>